<keyword evidence="2" id="KW-1003">Cell membrane</keyword>
<dbReference type="Pfam" id="PF13853">
    <property type="entry name" value="7tm_4"/>
    <property type="match status" value="1"/>
</dbReference>
<reference evidence="12" key="1">
    <citation type="submission" date="2025-08" db="UniProtKB">
        <authorList>
            <consortium name="Ensembl"/>
        </authorList>
    </citation>
    <scope>IDENTIFICATION</scope>
</reference>
<dbReference type="InterPro" id="IPR017452">
    <property type="entry name" value="GPCR_Rhodpsn_7TM"/>
</dbReference>
<dbReference type="PROSITE" id="PS50262">
    <property type="entry name" value="G_PROTEIN_RECEP_F1_2"/>
    <property type="match status" value="1"/>
</dbReference>
<dbReference type="CDD" id="cd13954">
    <property type="entry name" value="7tmA_OR"/>
    <property type="match status" value="1"/>
</dbReference>
<evidence type="ECO:0000256" key="3">
    <source>
        <dbReference type="ARBA" id="ARBA00022692"/>
    </source>
</evidence>
<sequence>PLILLSRFLHMNPPNETSLTYFIIKGISDLPELQLLIFLLVLLIYLITLGGNMVIFLLVCLDHRLHTPMYFFLANLSILDISSTTVSLHRVLVMFTGGGNTISFVSCMVQMYFFASLICHELLMLTAMSYDRYVAICHPLRYHTIMSQKVCVSLALSCWLLGFLQVLPPFLIFSGFTCFTSNEINHFFCDINQLMEITCNDTSFLQIILFINVLFVITLLPFSLTFISYVFIIVTILKINSNTGKRKAFYTCSSHLTVVILLYGILSCQYLTLSTAEFVTLKKFFSLFNTAAVPMLNPLIYSLKNKDVKSAMRRKLCCKVM</sequence>
<keyword evidence="3 10" id="KW-0812">Transmembrane</keyword>
<keyword evidence="4" id="KW-0552">Olfaction</keyword>
<dbReference type="OrthoDB" id="5967130at2759"/>
<dbReference type="AlphaFoldDB" id="A0A8C5WKX4"/>
<dbReference type="PANTHER" id="PTHR26452">
    <property type="entry name" value="OLFACTORY RECEPTOR"/>
    <property type="match status" value="1"/>
</dbReference>
<evidence type="ECO:0000256" key="4">
    <source>
        <dbReference type="ARBA" id="ARBA00022725"/>
    </source>
</evidence>
<organism evidence="12 13">
    <name type="scientific">Leptobrachium leishanense</name>
    <name type="common">Leishan spiny toad</name>
    <dbReference type="NCBI Taxonomy" id="445787"/>
    <lineage>
        <taxon>Eukaryota</taxon>
        <taxon>Metazoa</taxon>
        <taxon>Chordata</taxon>
        <taxon>Craniata</taxon>
        <taxon>Vertebrata</taxon>
        <taxon>Euteleostomi</taxon>
        <taxon>Amphibia</taxon>
        <taxon>Batrachia</taxon>
        <taxon>Anura</taxon>
        <taxon>Pelobatoidea</taxon>
        <taxon>Megophryidae</taxon>
        <taxon>Leptobrachium</taxon>
    </lineage>
</organism>
<evidence type="ECO:0000256" key="10">
    <source>
        <dbReference type="SAM" id="Phobius"/>
    </source>
</evidence>
<dbReference type="Gene3D" id="1.20.1070.10">
    <property type="entry name" value="Rhodopsin 7-helix transmembrane proteins"/>
    <property type="match status" value="1"/>
</dbReference>
<feature type="transmembrane region" description="Helical" evidence="10">
    <location>
        <begin position="70"/>
        <end position="91"/>
    </location>
</feature>
<evidence type="ECO:0000313" key="13">
    <source>
        <dbReference type="Proteomes" id="UP000694569"/>
    </source>
</evidence>
<name>A0A8C5WKX4_9ANUR</name>
<dbReference type="InterPro" id="IPR000276">
    <property type="entry name" value="GPCR_Rhodpsn"/>
</dbReference>
<feature type="transmembrane region" description="Helical" evidence="10">
    <location>
        <begin position="204"/>
        <end position="237"/>
    </location>
</feature>
<comment type="subcellular location">
    <subcellularLocation>
        <location evidence="1">Cell membrane</location>
        <topology evidence="1">Multi-pass membrane protein</topology>
    </subcellularLocation>
</comment>
<feature type="domain" description="G-protein coupled receptors family 1 profile" evidence="11">
    <location>
        <begin position="51"/>
        <end position="301"/>
    </location>
</feature>
<dbReference type="GO" id="GO:0005886">
    <property type="term" value="C:plasma membrane"/>
    <property type="evidence" value="ECO:0007669"/>
    <property type="project" value="UniProtKB-SubCell"/>
</dbReference>
<dbReference type="InterPro" id="IPR050516">
    <property type="entry name" value="Olfactory_GPCR"/>
</dbReference>
<dbReference type="PRINTS" id="PR00237">
    <property type="entry name" value="GPCRRHODOPSN"/>
</dbReference>
<dbReference type="GO" id="GO:0004930">
    <property type="term" value="F:G protein-coupled receptor activity"/>
    <property type="evidence" value="ECO:0007669"/>
    <property type="project" value="UniProtKB-KW"/>
</dbReference>
<dbReference type="GO" id="GO:0004984">
    <property type="term" value="F:olfactory receptor activity"/>
    <property type="evidence" value="ECO:0007669"/>
    <property type="project" value="InterPro"/>
</dbReference>
<accession>A0A8C5WKX4</accession>
<keyword evidence="5 10" id="KW-1133">Transmembrane helix</keyword>
<evidence type="ECO:0000259" key="11">
    <source>
        <dbReference type="PROSITE" id="PS50262"/>
    </source>
</evidence>
<evidence type="ECO:0000256" key="7">
    <source>
        <dbReference type="ARBA" id="ARBA00023136"/>
    </source>
</evidence>
<dbReference type="Ensembl" id="ENSLLET00000047291.1">
    <property type="protein sequence ID" value="ENSLLEP00000045469.1"/>
    <property type="gene ID" value="ENSLLEG00000028864.1"/>
</dbReference>
<feature type="transmembrane region" description="Helical" evidence="10">
    <location>
        <begin position="35"/>
        <end position="58"/>
    </location>
</feature>
<evidence type="ECO:0000256" key="6">
    <source>
        <dbReference type="ARBA" id="ARBA00023040"/>
    </source>
</evidence>
<evidence type="ECO:0000256" key="9">
    <source>
        <dbReference type="ARBA" id="ARBA00023224"/>
    </source>
</evidence>
<feature type="transmembrane region" description="Helical" evidence="10">
    <location>
        <begin position="150"/>
        <end position="173"/>
    </location>
</feature>
<proteinExistence type="predicted"/>
<dbReference type="InterPro" id="IPR000725">
    <property type="entry name" value="Olfact_rcpt"/>
</dbReference>
<feature type="transmembrane region" description="Helical" evidence="10">
    <location>
        <begin position="249"/>
        <end position="272"/>
    </location>
</feature>
<dbReference type="Proteomes" id="UP000694569">
    <property type="component" value="Unplaced"/>
</dbReference>
<dbReference type="FunFam" id="1.20.1070.10:FF:000268">
    <property type="entry name" value="Putative olfactory receptor 2I1"/>
    <property type="match status" value="1"/>
</dbReference>
<protein>
    <recommendedName>
        <fullName evidence="11">G-protein coupled receptors family 1 profile domain-containing protein</fullName>
    </recommendedName>
</protein>
<evidence type="ECO:0000256" key="1">
    <source>
        <dbReference type="ARBA" id="ARBA00004651"/>
    </source>
</evidence>
<evidence type="ECO:0000256" key="8">
    <source>
        <dbReference type="ARBA" id="ARBA00023170"/>
    </source>
</evidence>
<keyword evidence="7 10" id="KW-0472">Membrane</keyword>
<dbReference type="SUPFAM" id="SSF81321">
    <property type="entry name" value="Family A G protein-coupled receptor-like"/>
    <property type="match status" value="1"/>
</dbReference>
<keyword evidence="13" id="KW-1185">Reference proteome</keyword>
<evidence type="ECO:0000256" key="2">
    <source>
        <dbReference type="ARBA" id="ARBA00022475"/>
    </source>
</evidence>
<keyword evidence="4" id="KW-0716">Sensory transduction</keyword>
<feature type="transmembrane region" description="Helical" evidence="10">
    <location>
        <begin position="111"/>
        <end position="130"/>
    </location>
</feature>
<keyword evidence="8" id="KW-0675">Receptor</keyword>
<dbReference type="GeneTree" id="ENSGT01140000282524"/>
<keyword evidence="9" id="KW-0807">Transducer</keyword>
<evidence type="ECO:0000256" key="5">
    <source>
        <dbReference type="ARBA" id="ARBA00022989"/>
    </source>
</evidence>
<keyword evidence="6" id="KW-0297">G-protein coupled receptor</keyword>
<evidence type="ECO:0000313" key="12">
    <source>
        <dbReference type="Ensembl" id="ENSLLEP00000045469.1"/>
    </source>
</evidence>
<feature type="transmembrane region" description="Helical" evidence="10">
    <location>
        <begin position="284"/>
        <end position="303"/>
    </location>
</feature>
<reference evidence="12" key="2">
    <citation type="submission" date="2025-09" db="UniProtKB">
        <authorList>
            <consortium name="Ensembl"/>
        </authorList>
    </citation>
    <scope>IDENTIFICATION</scope>
</reference>
<dbReference type="PRINTS" id="PR00245">
    <property type="entry name" value="OLFACTORYR"/>
</dbReference>